<accession>A0AAV9UPN3</accession>
<gene>
    <name evidence="2" type="ORF">TWF730_001706</name>
</gene>
<dbReference type="EMBL" id="JAVHNS010000010">
    <property type="protein sequence ID" value="KAK6342228.1"/>
    <property type="molecule type" value="Genomic_DNA"/>
</dbReference>
<comment type="caution">
    <text evidence="2">The sequence shown here is derived from an EMBL/GenBank/DDBJ whole genome shotgun (WGS) entry which is preliminary data.</text>
</comment>
<dbReference type="AlphaFoldDB" id="A0AAV9UPN3"/>
<feature type="region of interest" description="Disordered" evidence="1">
    <location>
        <begin position="199"/>
        <end position="218"/>
    </location>
</feature>
<sequence>MPCSILAGALEPPLAPNAWSPTHMGMGMPMNPQMGTPQTQTMQRVQQENSRIQLVILQQQQIQIAWLLHSVHARRIRQLPVPSQAEINATVADINNFSPQMIQIHPRVLDHYRIQRSRNSLLADNLRRSRASVPLQLNKEKCIPAATSVNTIIGRIKEANSPSGDSCQSRPNSFEYPECRLGAGEMQQSIVPARLAKRTFEGTQPEPGEMTKKPRLGI</sequence>
<name>A0AAV9UPN3_9PEZI</name>
<dbReference type="Proteomes" id="UP001373714">
    <property type="component" value="Unassembled WGS sequence"/>
</dbReference>
<evidence type="ECO:0000313" key="3">
    <source>
        <dbReference type="Proteomes" id="UP001373714"/>
    </source>
</evidence>
<reference evidence="2 3" key="1">
    <citation type="submission" date="2019-10" db="EMBL/GenBank/DDBJ databases">
        <authorList>
            <person name="Palmer J.M."/>
        </authorList>
    </citation>
    <scope>NUCLEOTIDE SEQUENCE [LARGE SCALE GENOMIC DNA]</scope>
    <source>
        <strain evidence="2 3">TWF730</strain>
    </source>
</reference>
<evidence type="ECO:0000313" key="2">
    <source>
        <dbReference type="EMBL" id="KAK6342228.1"/>
    </source>
</evidence>
<evidence type="ECO:0000256" key="1">
    <source>
        <dbReference type="SAM" id="MobiDB-lite"/>
    </source>
</evidence>
<proteinExistence type="predicted"/>
<organism evidence="2 3">
    <name type="scientific">Orbilia blumenaviensis</name>
    <dbReference type="NCBI Taxonomy" id="1796055"/>
    <lineage>
        <taxon>Eukaryota</taxon>
        <taxon>Fungi</taxon>
        <taxon>Dikarya</taxon>
        <taxon>Ascomycota</taxon>
        <taxon>Pezizomycotina</taxon>
        <taxon>Orbiliomycetes</taxon>
        <taxon>Orbiliales</taxon>
        <taxon>Orbiliaceae</taxon>
        <taxon>Orbilia</taxon>
    </lineage>
</organism>
<protein>
    <submittedName>
        <fullName evidence="2">Uncharacterized protein</fullName>
    </submittedName>
</protein>
<keyword evidence="3" id="KW-1185">Reference proteome</keyword>